<evidence type="ECO:0000256" key="10">
    <source>
        <dbReference type="ARBA" id="ARBA00024057"/>
    </source>
</evidence>
<dbReference type="GO" id="GO:0140943">
    <property type="term" value="F:histone H4K20 trimethyltransferase activity"/>
    <property type="evidence" value="ECO:0007669"/>
    <property type="project" value="UniProtKB-EC"/>
</dbReference>
<proteinExistence type="predicted"/>
<comment type="subcellular location">
    <subcellularLocation>
        <location evidence="1">Cytoplasm</location>
    </subcellularLocation>
</comment>
<evidence type="ECO:0000313" key="22">
    <source>
        <dbReference type="RefSeq" id="XP_030767486.1"/>
    </source>
</evidence>
<evidence type="ECO:0000256" key="1">
    <source>
        <dbReference type="ARBA" id="ARBA00004496"/>
    </source>
</evidence>
<evidence type="ECO:0000256" key="2">
    <source>
        <dbReference type="ARBA" id="ARBA00012178"/>
    </source>
</evidence>
<evidence type="ECO:0000313" key="21">
    <source>
        <dbReference type="RefSeq" id="XP_030767485.1"/>
    </source>
</evidence>
<keyword evidence="4" id="KW-0489">Methyltransferase</keyword>
<evidence type="ECO:0000256" key="5">
    <source>
        <dbReference type="ARBA" id="ARBA00022679"/>
    </source>
</evidence>
<evidence type="ECO:0000256" key="12">
    <source>
        <dbReference type="ARBA" id="ARBA00047545"/>
    </source>
</evidence>
<evidence type="ECO:0000259" key="18">
    <source>
        <dbReference type="PROSITE" id="PS50280"/>
    </source>
</evidence>
<evidence type="ECO:0000256" key="13">
    <source>
        <dbReference type="ARBA" id="ARBA00048081"/>
    </source>
</evidence>
<evidence type="ECO:0000313" key="19">
    <source>
        <dbReference type="Proteomes" id="UP000504635"/>
    </source>
</evidence>
<dbReference type="SUPFAM" id="SSF144232">
    <property type="entry name" value="HIT/MYND zinc finger-like"/>
    <property type="match status" value="1"/>
</dbReference>
<evidence type="ECO:0000256" key="4">
    <source>
        <dbReference type="ARBA" id="ARBA00022603"/>
    </source>
</evidence>
<keyword evidence="7" id="KW-0479">Metal-binding</keyword>
<keyword evidence="5" id="KW-0808">Transferase</keyword>
<dbReference type="EC" id="2.1.1.359" evidence="2"/>
<evidence type="ECO:0000256" key="3">
    <source>
        <dbReference type="ARBA" id="ARBA00022490"/>
    </source>
</evidence>
<keyword evidence="19" id="KW-1185">Reference proteome</keyword>
<comment type="catalytic activity">
    <reaction evidence="12">
        <text>L-lysyl(36)-[histone H3] + 3 S-adenosyl-L-methionine = N(6),N(6),N(6)-trimethyl-L-lysyl(36)-[histone H3] + 3 S-adenosyl-L-homocysteine + 3 H(+)</text>
        <dbReference type="Rhea" id="RHEA:60324"/>
        <dbReference type="Rhea" id="RHEA-COMP:9785"/>
        <dbReference type="Rhea" id="RHEA-COMP:15536"/>
        <dbReference type="ChEBI" id="CHEBI:15378"/>
        <dbReference type="ChEBI" id="CHEBI:29969"/>
        <dbReference type="ChEBI" id="CHEBI:57856"/>
        <dbReference type="ChEBI" id="CHEBI:59789"/>
        <dbReference type="ChEBI" id="CHEBI:61961"/>
        <dbReference type="EC" id="2.1.1.359"/>
    </reaction>
</comment>
<evidence type="ECO:0000256" key="11">
    <source>
        <dbReference type="ARBA" id="ARBA00033038"/>
    </source>
</evidence>
<dbReference type="Pfam" id="PF00856">
    <property type="entry name" value="SET"/>
    <property type="match status" value="1"/>
</dbReference>
<dbReference type="KEGG" id="soy:115891204"/>
<evidence type="ECO:0000256" key="16">
    <source>
        <dbReference type="ARBA" id="ARBA00049789"/>
    </source>
</evidence>
<dbReference type="RefSeq" id="XP_030767486.1">
    <property type="nucleotide sequence ID" value="XM_030911626.1"/>
</dbReference>
<evidence type="ECO:0000256" key="14">
    <source>
        <dbReference type="ARBA" id="ARBA00049497"/>
    </source>
</evidence>
<sequence>MKVNIQLIDELKGKGIVALENFRKGSLIFEEDPIVACQFSWNAACKYEACNHCLKPLETAEENVRRLTGNTNLVLPYPECSTISKSGIVQCVSCGTKYCSQQCQVESLNQYHKVLCFNTLERNNGHPLEQLEETWKQVHYPPETSSIFLIVRLLARVIQAPNKEEFISQILNFCHRSKNEEKNLAHKLLGEKYAGEINLLRELLGNAIPNENIQEFLSPEGFQSLLALLGTNGQGVGTSPFSAWRENVHKKNLSSEELQKVDDFIDKIYEDMYSHTGDFLNSEGVALYVLQSCANHSCMPNAEIRFLHNNSRLSLVALEDIEPNEEICISYLDECALERSRHSRRKLLQENYLFACECPKCISQIDDPDITSDEEMSECDSE</sequence>
<keyword evidence="3" id="KW-0963">Cytoplasm</keyword>
<organism evidence="19 22">
    <name type="scientific">Sitophilus oryzae</name>
    <name type="common">Rice weevil</name>
    <name type="synonym">Curculio oryzae</name>
    <dbReference type="NCBI Taxonomy" id="7048"/>
    <lineage>
        <taxon>Eukaryota</taxon>
        <taxon>Metazoa</taxon>
        <taxon>Ecdysozoa</taxon>
        <taxon>Arthropoda</taxon>
        <taxon>Hexapoda</taxon>
        <taxon>Insecta</taxon>
        <taxon>Pterygota</taxon>
        <taxon>Neoptera</taxon>
        <taxon>Endopterygota</taxon>
        <taxon>Coleoptera</taxon>
        <taxon>Polyphaga</taxon>
        <taxon>Cucujiformia</taxon>
        <taxon>Curculionidae</taxon>
        <taxon>Dryophthorinae</taxon>
        <taxon>Sitophilus</taxon>
    </lineage>
</organism>
<evidence type="ECO:0000256" key="15">
    <source>
        <dbReference type="ARBA" id="ARBA00049768"/>
    </source>
</evidence>
<dbReference type="GO" id="GO:0140955">
    <property type="term" value="F:histone H3K36 trimethyltransferase activity"/>
    <property type="evidence" value="ECO:0007669"/>
    <property type="project" value="UniProtKB-EC"/>
</dbReference>
<dbReference type="GO" id="GO:0032259">
    <property type="term" value="P:methylation"/>
    <property type="evidence" value="ECO:0007669"/>
    <property type="project" value="UniProtKB-KW"/>
</dbReference>
<dbReference type="InterPro" id="IPR046341">
    <property type="entry name" value="SET_dom_sf"/>
</dbReference>
<dbReference type="RefSeq" id="XP_030767484.1">
    <property type="nucleotide sequence ID" value="XM_030911624.1"/>
</dbReference>
<dbReference type="PANTHER" id="PTHR46402:SF2">
    <property type="entry name" value="HISTONE-LYSINE N-TRIMETHYLTRANSFERASE SMYD5"/>
    <property type="match status" value="1"/>
</dbReference>
<dbReference type="Proteomes" id="UP000504635">
    <property type="component" value="Unplaced"/>
</dbReference>
<keyword evidence="8" id="KW-0863">Zinc-finger</keyword>
<reference evidence="20 21" key="1">
    <citation type="submission" date="2025-04" db="UniProtKB">
        <authorList>
            <consortium name="RefSeq"/>
        </authorList>
    </citation>
    <scope>IDENTIFICATION</scope>
    <source>
        <tissue evidence="20 21">Gonads</tissue>
    </source>
</reference>
<keyword evidence="6" id="KW-0949">S-adenosyl-L-methionine</keyword>
<dbReference type="Gene3D" id="2.170.270.10">
    <property type="entry name" value="SET domain"/>
    <property type="match status" value="1"/>
</dbReference>
<dbReference type="SUPFAM" id="SSF82199">
    <property type="entry name" value="SET domain"/>
    <property type="match status" value="1"/>
</dbReference>
<protein>
    <recommendedName>
        <fullName evidence="15">Protein-lysine N-trimethyltransferase SMYD5</fullName>
        <ecNumber evidence="2">2.1.1.359</ecNumber>
        <ecNumber evidence="10">2.1.1.372</ecNumber>
    </recommendedName>
    <alternativeName>
        <fullName evidence="11">SET and MYND domain-containing protein 5</fullName>
    </alternativeName>
    <alternativeName>
        <fullName evidence="16">[histone H3]-lysine20 N-trimethyltransferase SMYD5</fullName>
    </alternativeName>
    <alternativeName>
        <fullName evidence="17">[histone H4]-lysine36 N-trimethyltransferase SMYD5</fullName>
    </alternativeName>
</protein>
<dbReference type="EC" id="2.1.1.372" evidence="10"/>
<evidence type="ECO:0000256" key="7">
    <source>
        <dbReference type="ARBA" id="ARBA00022723"/>
    </source>
</evidence>
<keyword evidence="9" id="KW-0862">Zinc</keyword>
<dbReference type="InterPro" id="IPR044422">
    <property type="entry name" value="SMYD5_SET"/>
</dbReference>
<dbReference type="PROSITE" id="PS50280">
    <property type="entry name" value="SET"/>
    <property type="match status" value="1"/>
</dbReference>
<dbReference type="GO" id="GO:0005737">
    <property type="term" value="C:cytoplasm"/>
    <property type="evidence" value="ECO:0007669"/>
    <property type="project" value="UniProtKB-SubCell"/>
</dbReference>
<evidence type="ECO:0000256" key="17">
    <source>
        <dbReference type="ARBA" id="ARBA00049806"/>
    </source>
</evidence>
<dbReference type="InterPro" id="IPR001214">
    <property type="entry name" value="SET_dom"/>
</dbReference>
<dbReference type="GO" id="GO:0045814">
    <property type="term" value="P:negative regulation of gene expression, epigenetic"/>
    <property type="evidence" value="ECO:0007669"/>
    <property type="project" value="TreeGrafter"/>
</dbReference>
<dbReference type="CTD" id="10322"/>
<accession>A0A6J2YWC0</accession>
<dbReference type="RefSeq" id="XP_030767485.1">
    <property type="nucleotide sequence ID" value="XM_030911625.1"/>
</dbReference>
<evidence type="ECO:0000256" key="9">
    <source>
        <dbReference type="ARBA" id="ARBA00022833"/>
    </source>
</evidence>
<evidence type="ECO:0000256" key="8">
    <source>
        <dbReference type="ARBA" id="ARBA00022771"/>
    </source>
</evidence>
<dbReference type="OrthoDB" id="438641at2759"/>
<name>A0A6J2YWC0_SITOR</name>
<dbReference type="SMART" id="SM00317">
    <property type="entry name" value="SET"/>
    <property type="match status" value="1"/>
</dbReference>
<dbReference type="GO" id="GO:0008270">
    <property type="term" value="F:zinc ion binding"/>
    <property type="evidence" value="ECO:0007669"/>
    <property type="project" value="UniProtKB-KW"/>
</dbReference>
<evidence type="ECO:0000313" key="20">
    <source>
        <dbReference type="RefSeq" id="XP_030767484.1"/>
    </source>
</evidence>
<comment type="catalytic activity">
    <reaction evidence="13">
        <text>L-lysyl(20)-[histone H4] + 3 S-adenosyl-L-methionine = N(6),N(6),N(6)-trimethyl-L-lysyl(20)-[histone H4] + 3 S-adenosyl-L-homocysteine + 3 H(+)</text>
        <dbReference type="Rhea" id="RHEA:64456"/>
        <dbReference type="Rhea" id="RHEA-COMP:15554"/>
        <dbReference type="Rhea" id="RHEA-COMP:15998"/>
        <dbReference type="ChEBI" id="CHEBI:15378"/>
        <dbReference type="ChEBI" id="CHEBI:29969"/>
        <dbReference type="ChEBI" id="CHEBI:57856"/>
        <dbReference type="ChEBI" id="CHEBI:59789"/>
        <dbReference type="ChEBI" id="CHEBI:61961"/>
        <dbReference type="EC" id="2.1.1.372"/>
    </reaction>
</comment>
<dbReference type="PANTHER" id="PTHR46402">
    <property type="entry name" value="SET AND MYND DOMAIN-CONTAINING PROTEIN 5"/>
    <property type="match status" value="1"/>
</dbReference>
<evidence type="ECO:0000256" key="6">
    <source>
        <dbReference type="ARBA" id="ARBA00022691"/>
    </source>
</evidence>
<dbReference type="CDD" id="cd10521">
    <property type="entry name" value="SET_SMYD5"/>
    <property type="match status" value="1"/>
</dbReference>
<dbReference type="GeneID" id="115891204"/>
<comment type="catalytic activity">
    <reaction evidence="14">
        <text>L-lysyl-[protein] + 3 S-adenosyl-L-methionine = N(6),N(6),N(6)-trimethyl-L-lysyl-[protein] + 3 S-adenosyl-L-homocysteine + 3 H(+)</text>
        <dbReference type="Rhea" id="RHEA:54192"/>
        <dbReference type="Rhea" id="RHEA-COMP:9752"/>
        <dbReference type="Rhea" id="RHEA-COMP:13826"/>
        <dbReference type="ChEBI" id="CHEBI:15378"/>
        <dbReference type="ChEBI" id="CHEBI:29969"/>
        <dbReference type="ChEBI" id="CHEBI:57856"/>
        <dbReference type="ChEBI" id="CHEBI:59789"/>
        <dbReference type="ChEBI" id="CHEBI:61961"/>
    </reaction>
    <physiologicalReaction direction="left-to-right" evidence="14">
        <dbReference type="Rhea" id="RHEA:54193"/>
    </physiologicalReaction>
</comment>
<dbReference type="AlphaFoldDB" id="A0A6J2YWC0"/>
<gene>
    <name evidence="20 21 22" type="primary">LOC115891204</name>
</gene>
<feature type="domain" description="SET" evidence="18">
    <location>
        <begin position="1"/>
        <end position="332"/>
    </location>
</feature>